<evidence type="ECO:0000313" key="2">
    <source>
        <dbReference type="EMBL" id="NME70574.1"/>
    </source>
</evidence>
<keyword evidence="3" id="KW-1185">Reference proteome</keyword>
<accession>A0A7X9XBF6</accession>
<gene>
    <name evidence="2" type="ORF">HHU12_21540</name>
</gene>
<evidence type="ECO:0000313" key="3">
    <source>
        <dbReference type="Proteomes" id="UP000576082"/>
    </source>
</evidence>
<comment type="caution">
    <text evidence="2">The sequence shown here is derived from an EMBL/GenBank/DDBJ whole genome shotgun (WGS) entry which is preliminary data.</text>
</comment>
<keyword evidence="1" id="KW-0812">Transmembrane</keyword>
<protein>
    <submittedName>
        <fullName evidence="2">Uncharacterized protein</fullName>
    </submittedName>
</protein>
<dbReference type="Proteomes" id="UP000576082">
    <property type="component" value="Unassembled WGS sequence"/>
</dbReference>
<sequence length="105" mass="12760">MENTEGLRVLAMYERYKNGGIKFSQFIFEYYLRVLGLHFMKIIPYLFIGFIISFFVEMQWGIYISFYLFPVFIKHFFYKTFLIYSSPTGVYLRAFMKYEEGKIVI</sequence>
<feature type="transmembrane region" description="Helical" evidence="1">
    <location>
        <begin position="60"/>
        <end position="77"/>
    </location>
</feature>
<keyword evidence="1" id="KW-0472">Membrane</keyword>
<organism evidence="2 3">
    <name type="scientific">Flammeovirga aprica JL-4</name>
    <dbReference type="NCBI Taxonomy" id="694437"/>
    <lineage>
        <taxon>Bacteria</taxon>
        <taxon>Pseudomonadati</taxon>
        <taxon>Bacteroidota</taxon>
        <taxon>Cytophagia</taxon>
        <taxon>Cytophagales</taxon>
        <taxon>Flammeovirgaceae</taxon>
        <taxon>Flammeovirga</taxon>
    </lineage>
</organism>
<dbReference type="AlphaFoldDB" id="A0A7X9XBF6"/>
<evidence type="ECO:0000256" key="1">
    <source>
        <dbReference type="SAM" id="Phobius"/>
    </source>
</evidence>
<reference evidence="2 3" key="1">
    <citation type="submission" date="2020-04" db="EMBL/GenBank/DDBJ databases">
        <title>Flammeovirga sp. SR4, a novel species isolated from seawater.</title>
        <authorList>
            <person name="Wang X."/>
        </authorList>
    </citation>
    <scope>NUCLEOTIDE SEQUENCE [LARGE SCALE GENOMIC DNA]</scope>
    <source>
        <strain evidence="2 3">ATCC 23126</strain>
    </source>
</reference>
<dbReference type="EMBL" id="JABANE010000067">
    <property type="protein sequence ID" value="NME70574.1"/>
    <property type="molecule type" value="Genomic_DNA"/>
</dbReference>
<keyword evidence="1" id="KW-1133">Transmembrane helix</keyword>
<dbReference type="RefSeq" id="WP_169658807.1">
    <property type="nucleotide sequence ID" value="NZ_JABANE010000067.1"/>
</dbReference>
<feature type="transmembrane region" description="Helical" evidence="1">
    <location>
        <begin position="30"/>
        <end position="54"/>
    </location>
</feature>
<proteinExistence type="predicted"/>
<name>A0A7X9XBF6_9BACT</name>